<reference evidence="6 7" key="1">
    <citation type="submission" date="2016-10" db="EMBL/GenBank/DDBJ databases">
        <authorList>
            <person name="de Groot N.N."/>
        </authorList>
    </citation>
    <scope>NUCLEOTIDE SEQUENCE [LARGE SCALE GENOMIC DNA]</scope>
    <source>
        <strain evidence="6 7">CGMCC 4.5598</strain>
    </source>
</reference>
<dbReference type="InterPro" id="IPR050109">
    <property type="entry name" value="HTH-type_TetR-like_transc_reg"/>
</dbReference>
<dbReference type="Gene3D" id="1.10.10.60">
    <property type="entry name" value="Homeodomain-like"/>
    <property type="match status" value="1"/>
</dbReference>
<feature type="DNA-binding region" description="H-T-H motif" evidence="4">
    <location>
        <begin position="48"/>
        <end position="67"/>
    </location>
</feature>
<gene>
    <name evidence="6" type="ORF">SAMN05421811_11886</name>
</gene>
<feature type="domain" description="HTH tetR-type" evidence="5">
    <location>
        <begin position="25"/>
        <end position="85"/>
    </location>
</feature>
<dbReference type="SUPFAM" id="SSF46689">
    <property type="entry name" value="Homeodomain-like"/>
    <property type="match status" value="1"/>
</dbReference>
<evidence type="ECO:0000256" key="3">
    <source>
        <dbReference type="ARBA" id="ARBA00023163"/>
    </source>
</evidence>
<evidence type="ECO:0000256" key="1">
    <source>
        <dbReference type="ARBA" id="ARBA00023015"/>
    </source>
</evidence>
<dbReference type="GO" id="GO:0000976">
    <property type="term" value="F:transcription cis-regulatory region binding"/>
    <property type="evidence" value="ECO:0007669"/>
    <property type="project" value="TreeGrafter"/>
</dbReference>
<keyword evidence="1" id="KW-0805">Transcription regulation</keyword>
<dbReference type="PANTHER" id="PTHR30055:SF234">
    <property type="entry name" value="HTH-TYPE TRANSCRIPTIONAL REGULATOR BETI"/>
    <property type="match status" value="1"/>
</dbReference>
<dbReference type="Gene3D" id="1.10.357.10">
    <property type="entry name" value="Tetracycline Repressor, domain 2"/>
    <property type="match status" value="1"/>
</dbReference>
<proteinExistence type="predicted"/>
<dbReference type="GO" id="GO:0003700">
    <property type="term" value="F:DNA-binding transcription factor activity"/>
    <property type="evidence" value="ECO:0007669"/>
    <property type="project" value="TreeGrafter"/>
</dbReference>
<evidence type="ECO:0000313" key="7">
    <source>
        <dbReference type="Proteomes" id="UP000199361"/>
    </source>
</evidence>
<organism evidence="6 7">
    <name type="scientific">Nonomuraea wenchangensis</name>
    <dbReference type="NCBI Taxonomy" id="568860"/>
    <lineage>
        <taxon>Bacteria</taxon>
        <taxon>Bacillati</taxon>
        <taxon>Actinomycetota</taxon>
        <taxon>Actinomycetes</taxon>
        <taxon>Streptosporangiales</taxon>
        <taxon>Streptosporangiaceae</taxon>
        <taxon>Nonomuraea</taxon>
    </lineage>
</organism>
<evidence type="ECO:0000259" key="5">
    <source>
        <dbReference type="PROSITE" id="PS50977"/>
    </source>
</evidence>
<keyword evidence="3" id="KW-0804">Transcription</keyword>
<dbReference type="InterPro" id="IPR001647">
    <property type="entry name" value="HTH_TetR"/>
</dbReference>
<name>A0A1I0LJS9_9ACTN</name>
<evidence type="ECO:0000313" key="6">
    <source>
        <dbReference type="EMBL" id="SEU40611.1"/>
    </source>
</evidence>
<dbReference type="PRINTS" id="PR00455">
    <property type="entry name" value="HTHTETR"/>
</dbReference>
<dbReference type="EMBL" id="FOHX01000018">
    <property type="protein sequence ID" value="SEU40611.1"/>
    <property type="molecule type" value="Genomic_DNA"/>
</dbReference>
<sequence length="212" mass="23359">MHQFRRCTKLLCVVEKHGLRERKKQRTRQALIEAAVRLFEDKDYDHVTVAEIADAAEVSPRTFFLHFQAKEDVLLANADMRVDLALQAIAERRAGERLPEVLVRAMDEMIANTWDSDLPSGLAALRARLAASVPALQARLLQRYLTAQAELAQALQRAFPDRLDTITASALVGAMVGATSASALTALQRGDGPNEVRNAMRQAMALVAQSVT</sequence>
<evidence type="ECO:0000256" key="4">
    <source>
        <dbReference type="PROSITE-ProRule" id="PRU00335"/>
    </source>
</evidence>
<dbReference type="Pfam" id="PF00440">
    <property type="entry name" value="TetR_N"/>
    <property type="match status" value="1"/>
</dbReference>
<evidence type="ECO:0000256" key="2">
    <source>
        <dbReference type="ARBA" id="ARBA00023125"/>
    </source>
</evidence>
<dbReference type="InterPro" id="IPR009057">
    <property type="entry name" value="Homeodomain-like_sf"/>
</dbReference>
<dbReference type="AlphaFoldDB" id="A0A1I0LJS9"/>
<dbReference type="Proteomes" id="UP000199361">
    <property type="component" value="Unassembled WGS sequence"/>
</dbReference>
<protein>
    <submittedName>
        <fullName evidence="6">Transcriptional regulator, TetR family</fullName>
    </submittedName>
</protein>
<dbReference type="PROSITE" id="PS50977">
    <property type="entry name" value="HTH_TETR_2"/>
    <property type="match status" value="1"/>
</dbReference>
<keyword evidence="2 4" id="KW-0238">DNA-binding</keyword>
<dbReference type="STRING" id="568860.SAMN05421811_11886"/>
<accession>A0A1I0LJS9</accession>
<dbReference type="PANTHER" id="PTHR30055">
    <property type="entry name" value="HTH-TYPE TRANSCRIPTIONAL REGULATOR RUTR"/>
    <property type="match status" value="1"/>
</dbReference>
<keyword evidence="7" id="KW-1185">Reference proteome</keyword>